<evidence type="ECO:0000256" key="3">
    <source>
        <dbReference type="ARBA" id="ARBA00023239"/>
    </source>
</evidence>
<evidence type="ECO:0000313" key="5">
    <source>
        <dbReference type="EMBL" id="QOJ79250.1"/>
    </source>
</evidence>
<dbReference type="Pfam" id="PF16363">
    <property type="entry name" value="GDP_Man_Dehyd"/>
    <property type="match status" value="1"/>
</dbReference>
<dbReference type="FunCoup" id="A0A7L9FHH1">
    <property type="interactions" value="61"/>
</dbReference>
<dbReference type="CDD" id="cd05246">
    <property type="entry name" value="dTDP_GD_SDR_e"/>
    <property type="match status" value="1"/>
</dbReference>
<evidence type="ECO:0000256" key="2">
    <source>
        <dbReference type="ARBA" id="ARBA00023027"/>
    </source>
</evidence>
<organism evidence="5 6">
    <name type="scientific">Infirmifilum lucidum</name>
    <dbReference type="NCBI Taxonomy" id="2776706"/>
    <lineage>
        <taxon>Archaea</taxon>
        <taxon>Thermoproteota</taxon>
        <taxon>Thermoprotei</taxon>
        <taxon>Thermofilales</taxon>
        <taxon>Thermofilaceae</taxon>
        <taxon>Infirmifilum</taxon>
    </lineage>
</organism>
<evidence type="ECO:0000313" key="6">
    <source>
        <dbReference type="Proteomes" id="UP000594121"/>
    </source>
</evidence>
<dbReference type="GO" id="GO:0008460">
    <property type="term" value="F:dTDP-glucose 4,6-dehydratase activity"/>
    <property type="evidence" value="ECO:0007669"/>
    <property type="project" value="UniProtKB-EC"/>
</dbReference>
<gene>
    <name evidence="5" type="primary">rfbB</name>
    <name evidence="5" type="ORF">IG193_01950</name>
</gene>
<dbReference type="RefSeq" id="WP_192819222.1">
    <property type="nucleotide sequence ID" value="NZ_CP062310.1"/>
</dbReference>
<dbReference type="NCBIfam" id="TIGR01181">
    <property type="entry name" value="dTDP_gluc_dehyt"/>
    <property type="match status" value="1"/>
</dbReference>
<reference evidence="5 6" key="1">
    <citation type="submission" date="2020-10" db="EMBL/GenBank/DDBJ databases">
        <title>Thermofilum lucidum 3507LT sp. nov. a novel member of Thermofilaceae family isolated from Chile hot spring, and proposal of description order Thermofilales.</title>
        <authorList>
            <person name="Zayulina K.S."/>
            <person name="Elcheninov A.G."/>
            <person name="Toshchakov S.V."/>
            <person name="Kublanov I.V."/>
        </authorList>
    </citation>
    <scope>NUCLEOTIDE SEQUENCE [LARGE SCALE GENOMIC DNA]</scope>
    <source>
        <strain evidence="5 6">3507LT</strain>
    </source>
</reference>
<proteinExistence type="predicted"/>
<dbReference type="KEGG" id="thel:IG193_01950"/>
<protein>
    <submittedName>
        <fullName evidence="5">dTDP-glucose 4,6-dehydratase</fullName>
        <ecNumber evidence="5">4.2.1.46</ecNumber>
    </submittedName>
</protein>
<dbReference type="InterPro" id="IPR036291">
    <property type="entry name" value="NAD(P)-bd_dom_sf"/>
</dbReference>
<keyword evidence="3 5" id="KW-0456">Lyase</keyword>
<evidence type="ECO:0000259" key="4">
    <source>
        <dbReference type="Pfam" id="PF16363"/>
    </source>
</evidence>
<name>A0A7L9FHH1_9CREN</name>
<dbReference type="Gene3D" id="3.90.25.10">
    <property type="entry name" value="UDP-galactose 4-epimerase, domain 1"/>
    <property type="match status" value="1"/>
</dbReference>
<dbReference type="AlphaFoldDB" id="A0A7L9FHH1"/>
<dbReference type="InParanoid" id="A0A7L9FHH1"/>
<dbReference type="Proteomes" id="UP000594121">
    <property type="component" value="Chromosome"/>
</dbReference>
<dbReference type="PANTHER" id="PTHR43000">
    <property type="entry name" value="DTDP-D-GLUCOSE 4,6-DEHYDRATASE-RELATED"/>
    <property type="match status" value="1"/>
</dbReference>
<accession>A0A7L9FHH1</accession>
<feature type="domain" description="NAD(P)-binding" evidence="4">
    <location>
        <begin position="4"/>
        <end position="302"/>
    </location>
</feature>
<dbReference type="GO" id="GO:0009225">
    <property type="term" value="P:nucleotide-sugar metabolic process"/>
    <property type="evidence" value="ECO:0007669"/>
    <property type="project" value="InterPro"/>
</dbReference>
<comment type="cofactor">
    <cofactor evidence="1">
        <name>NAD(+)</name>
        <dbReference type="ChEBI" id="CHEBI:57540"/>
    </cofactor>
</comment>
<dbReference type="EC" id="4.2.1.46" evidence="5"/>
<keyword evidence="2" id="KW-0520">NAD</keyword>
<keyword evidence="6" id="KW-1185">Reference proteome</keyword>
<dbReference type="SUPFAM" id="SSF51735">
    <property type="entry name" value="NAD(P)-binding Rossmann-fold domains"/>
    <property type="match status" value="1"/>
</dbReference>
<dbReference type="Gene3D" id="3.40.50.720">
    <property type="entry name" value="NAD(P)-binding Rossmann-like Domain"/>
    <property type="match status" value="1"/>
</dbReference>
<dbReference type="InterPro" id="IPR005888">
    <property type="entry name" value="dTDP_Gluc_deHydtase"/>
</dbReference>
<dbReference type="GeneID" id="59148620"/>
<dbReference type="InterPro" id="IPR016040">
    <property type="entry name" value="NAD(P)-bd_dom"/>
</dbReference>
<evidence type="ECO:0000256" key="1">
    <source>
        <dbReference type="ARBA" id="ARBA00001911"/>
    </source>
</evidence>
<dbReference type="EMBL" id="CP062310">
    <property type="protein sequence ID" value="QOJ79250.1"/>
    <property type="molecule type" value="Genomic_DNA"/>
</dbReference>
<sequence>MRVLVLGGAGFIGSNFVRHLVSQGYTVAVYDALTYAGRLENITDLVEGGRVVFQRGDLCDEELLGDFVKRFEPELLVNFIAESHVDKSINEPSRFIRTNIVCHHILLEILRRLDKPLLHVSTDEVYGDLPEGVYADELYPLNPSSPYSASKAGFDLMLKAYGRTYGLKYLVVRPSNNYGPRQHPEKLIPRTVIRLVLGLKATIYGDGSQVRDWLYVEDNCRAIELVMKKGSAGSIYNICAGEYATVKDVVSKVALLMGREPSEWVVHVRGRPGEDRRYAMKCERIRELGWRPLVSLEEGLARTIDWYKSNEWWWRPLVDEYVLRDEPWVARR</sequence>